<reference evidence="1 2" key="1">
    <citation type="submission" date="2014-07" db="EMBL/GenBank/DDBJ databases">
        <title>Methanogenic archaea and the global carbon cycle.</title>
        <authorList>
            <person name="Henriksen J.R."/>
            <person name="Luke J."/>
            <person name="Reinhart S."/>
            <person name="Benedict M.N."/>
            <person name="Youngblut N.D."/>
            <person name="Metcalf M.E."/>
            <person name="Whitaker R.J."/>
            <person name="Metcalf W.W."/>
        </authorList>
    </citation>
    <scope>NUCLEOTIDE SEQUENCE [LARGE SCALE GENOMIC DNA]</scope>
    <source>
        <strain evidence="1 2">T4/M</strain>
    </source>
</reference>
<sequence length="138" mass="15991">MEDQTLYIIYNFSLNSFNGARNVSIFGTCQNSFPYVSRGFPISDAHAGVRFYRYIYKLVNIYNHLSHCIGPCMRQWKILTVSVQTTPMRYIDSVTLPDTRVTERDCGKPEDELSELVRSGYSTILHKSVFRAHFIKVH</sequence>
<dbReference type="EMBL" id="CP009506">
    <property type="protein sequence ID" value="AKB30269.1"/>
    <property type="molecule type" value="Genomic_DNA"/>
</dbReference>
<name>A0A0E3P8G6_9EURY</name>
<accession>A0A0E3P8G6</accession>
<dbReference type="KEGG" id="msw:MSSIT_3550"/>
<evidence type="ECO:0000313" key="1">
    <source>
        <dbReference type="EMBL" id="AKB30269.1"/>
    </source>
</evidence>
<dbReference type="AlphaFoldDB" id="A0A0E3P8G6"/>
<proteinExistence type="predicted"/>
<protein>
    <submittedName>
        <fullName evidence="1">Uncharacterized protein</fullName>
    </submittedName>
</protein>
<dbReference type="HOGENOM" id="CLU_2032855_0_0_2"/>
<gene>
    <name evidence="1" type="ORF">MSSIT_3550</name>
</gene>
<dbReference type="Proteomes" id="UP000033111">
    <property type="component" value="Chromosome"/>
</dbReference>
<organism evidence="1 2">
    <name type="scientific">Methanosarcina siciliae T4/M</name>
    <dbReference type="NCBI Taxonomy" id="1434120"/>
    <lineage>
        <taxon>Archaea</taxon>
        <taxon>Methanobacteriati</taxon>
        <taxon>Methanobacteriota</taxon>
        <taxon>Stenosarchaea group</taxon>
        <taxon>Methanomicrobia</taxon>
        <taxon>Methanosarcinales</taxon>
        <taxon>Methanosarcinaceae</taxon>
        <taxon>Methanosarcina</taxon>
    </lineage>
</organism>
<keyword evidence="2" id="KW-1185">Reference proteome</keyword>
<dbReference type="PATRIC" id="fig|1434120.4.peg.4595"/>
<evidence type="ECO:0000313" key="2">
    <source>
        <dbReference type="Proteomes" id="UP000033111"/>
    </source>
</evidence>